<comment type="function">
    <text evidence="2">Hydrolyzes RNA 2',3'-cyclic phosphodiester to an RNA 2'-phosphomonoester.</text>
</comment>
<dbReference type="InterPro" id="IPR004175">
    <property type="entry name" value="RNA_CPDase"/>
</dbReference>
<dbReference type="RefSeq" id="WP_024351889.1">
    <property type="nucleotide sequence ID" value="NZ_BBWN01000042.1"/>
</dbReference>
<dbReference type="PANTHER" id="PTHR35561">
    <property type="entry name" value="RNA 2',3'-CYCLIC PHOSPHODIESTERASE"/>
    <property type="match status" value="1"/>
</dbReference>
<dbReference type="InterPro" id="IPR009097">
    <property type="entry name" value="Cyclic_Pdiesterase"/>
</dbReference>
<dbReference type="NCBIfam" id="TIGR02258">
    <property type="entry name" value="2_5_ligase"/>
    <property type="match status" value="1"/>
</dbReference>
<keyword evidence="3" id="KW-0436">Ligase</keyword>
<proteinExistence type="inferred from homology"/>
<comment type="catalytic activity">
    <reaction evidence="2">
        <text>a 3'-end 2',3'-cyclophospho-ribonucleotide-RNA + H2O = a 3'-end 2'-phospho-ribonucleotide-RNA + H(+)</text>
        <dbReference type="Rhea" id="RHEA:11828"/>
        <dbReference type="Rhea" id="RHEA-COMP:10464"/>
        <dbReference type="Rhea" id="RHEA-COMP:17353"/>
        <dbReference type="ChEBI" id="CHEBI:15377"/>
        <dbReference type="ChEBI" id="CHEBI:15378"/>
        <dbReference type="ChEBI" id="CHEBI:83064"/>
        <dbReference type="ChEBI" id="CHEBI:173113"/>
        <dbReference type="EC" id="3.1.4.58"/>
    </reaction>
</comment>
<feature type="active site" description="Proton acceptor" evidence="2">
    <location>
        <position position="120"/>
    </location>
</feature>
<organism evidence="3">
    <name type="scientific">Aurantimonas coralicida</name>
    <dbReference type="NCBI Taxonomy" id="182270"/>
    <lineage>
        <taxon>Bacteria</taxon>
        <taxon>Pseudomonadati</taxon>
        <taxon>Pseudomonadota</taxon>
        <taxon>Alphaproteobacteria</taxon>
        <taxon>Hyphomicrobiales</taxon>
        <taxon>Aurantimonadaceae</taxon>
        <taxon>Aurantimonas</taxon>
    </lineage>
</organism>
<dbReference type="GO" id="GO:0008664">
    <property type="term" value="F:RNA 2',3'-cyclic 3'-phosphodiesterase activity"/>
    <property type="evidence" value="ECO:0007669"/>
    <property type="project" value="UniProtKB-EC"/>
</dbReference>
<protein>
    <recommendedName>
        <fullName evidence="2">RNA 2',3'-cyclic phosphodiesterase</fullName>
        <shortName evidence="2">RNA 2',3'-CPDase</shortName>
        <ecNumber evidence="2">3.1.4.58</ecNumber>
    </recommendedName>
</protein>
<reference evidence="3" key="1">
    <citation type="journal article" date="2015" name="Proc. Natl. Acad. Sci. U.S.A.">
        <title>Bacterial clade with the ribosomal RNA operon on a small plasmid rather than the chromosome.</title>
        <authorList>
            <person name="Anda M."/>
            <person name="Ohtsubo Y."/>
            <person name="Okubo T."/>
            <person name="Sugawara M."/>
            <person name="Nagata Y."/>
            <person name="Tsuda M."/>
            <person name="Minamisawa K."/>
            <person name="Mitsui H."/>
        </authorList>
    </citation>
    <scope>NUCLEOTIDE SEQUENCE</scope>
    <source>
        <strain evidence="3">DSM 14790</strain>
    </source>
</reference>
<dbReference type="AlphaFoldDB" id="A0A0P0YYE8"/>
<dbReference type="PANTHER" id="PTHR35561:SF1">
    <property type="entry name" value="RNA 2',3'-CYCLIC PHOSPHODIESTERASE"/>
    <property type="match status" value="1"/>
</dbReference>
<keyword evidence="1 2" id="KW-0378">Hydrolase</keyword>
<evidence type="ECO:0000313" key="3">
    <source>
        <dbReference type="EMBL" id="BAT26567.1"/>
    </source>
</evidence>
<feature type="short sequence motif" description="HXTX 1" evidence="2">
    <location>
        <begin position="37"/>
        <end position="40"/>
    </location>
</feature>
<dbReference type="EC" id="3.1.4.58" evidence="2"/>
<accession>A0A0P0YYE8</accession>
<sequence>MPRLFTALEIPHDIALSLSFLRGGLPSARWIDAENYHLTLRFIGDVESRLADEIVAQLDRIDCSGFTLSLKGVAAFGSKKPHSLYAGVEAPAELAELQAEIDRICRRVGLPADPRKFVPHVTIARLRQPKVEEVARYLAGRGNFSTLPFRASRFGLFSAKDSVGGGPYLLEEAFPLAPDGAAHHDIAADQMQQYRVG</sequence>
<comment type="similarity">
    <text evidence="2">Belongs to the 2H phosphoesterase superfamily. ThpR family.</text>
</comment>
<dbReference type="SUPFAM" id="SSF55144">
    <property type="entry name" value="LigT-like"/>
    <property type="match status" value="1"/>
</dbReference>
<evidence type="ECO:0000256" key="2">
    <source>
        <dbReference type="HAMAP-Rule" id="MF_01940"/>
    </source>
</evidence>
<evidence type="ECO:0000256" key="1">
    <source>
        <dbReference type="ARBA" id="ARBA00022801"/>
    </source>
</evidence>
<dbReference type="HAMAP" id="MF_01940">
    <property type="entry name" value="RNA_CPDase"/>
    <property type="match status" value="1"/>
</dbReference>
<dbReference type="Gene3D" id="3.90.1140.10">
    <property type="entry name" value="Cyclic phosphodiesterase"/>
    <property type="match status" value="1"/>
</dbReference>
<feature type="short sequence motif" description="HXTX 2" evidence="2">
    <location>
        <begin position="120"/>
        <end position="123"/>
    </location>
</feature>
<dbReference type="GO" id="GO:0004113">
    <property type="term" value="F:2',3'-cyclic-nucleotide 3'-phosphodiesterase activity"/>
    <property type="evidence" value="ECO:0007669"/>
    <property type="project" value="InterPro"/>
</dbReference>
<dbReference type="EMBL" id="LC066372">
    <property type="protein sequence ID" value="BAT26567.1"/>
    <property type="molecule type" value="Genomic_DNA"/>
</dbReference>
<feature type="active site" description="Proton donor" evidence="2">
    <location>
        <position position="37"/>
    </location>
</feature>
<dbReference type="GO" id="GO:0016874">
    <property type="term" value="F:ligase activity"/>
    <property type="evidence" value="ECO:0007669"/>
    <property type="project" value="UniProtKB-KW"/>
</dbReference>
<dbReference type="Pfam" id="PF13563">
    <property type="entry name" value="2_5_RNA_ligase2"/>
    <property type="match status" value="1"/>
</dbReference>
<name>A0A0P0YYE8_9HYPH</name>